<gene>
    <name evidence="6" type="ORF">QR680_009661</name>
</gene>
<feature type="compositionally biased region" description="Basic residues" evidence="4">
    <location>
        <begin position="316"/>
        <end position="335"/>
    </location>
</feature>
<evidence type="ECO:0000259" key="5">
    <source>
        <dbReference type="PROSITE" id="PS50089"/>
    </source>
</evidence>
<keyword evidence="2" id="KW-0862">Zinc</keyword>
<sequence length="343" mass="38843">MLTVRTKVTSLWRSEAQESAKAVSCGSVVFPKSAAFSSPVFWSCIPVVFVVAHPAEIIAAVVDVHELTNVCSAEAAEDSAAVRSLYLSTACNHHEVSMRPLVYERPTIDLSKVHDLENLCCFGGSVQCVVCLDTIDEGWDAVVSFCGGLSNAHCFHSKCLLEASRHVWENDLKSKCPICREPLEEQNLRCMNKPKLLAAVENCVFPMKKEFDEQEIMQVVKNFCRSVKVPKKVKTVTAKLMWGLQDTELNAILNDNIRMPLISGEDSAENTGTRQRETHNRPNLSKLSERLIHNHLLQLWRAEENARRARREERQRRKKKEKKKSKRRHNLPRKARNSEGGRV</sequence>
<dbReference type="Gene3D" id="3.30.40.10">
    <property type="entry name" value="Zinc/RING finger domain, C3HC4 (zinc finger)"/>
    <property type="match status" value="1"/>
</dbReference>
<feature type="domain" description="RING-type" evidence="5">
    <location>
        <begin position="128"/>
        <end position="180"/>
    </location>
</feature>
<dbReference type="InterPro" id="IPR013083">
    <property type="entry name" value="Znf_RING/FYVE/PHD"/>
</dbReference>
<keyword evidence="1 3" id="KW-0479">Metal-binding</keyword>
<proteinExistence type="predicted"/>
<feature type="region of interest" description="Disordered" evidence="4">
    <location>
        <begin position="263"/>
        <end position="287"/>
    </location>
</feature>
<comment type="caution">
    <text evidence="6">The sequence shown here is derived from an EMBL/GenBank/DDBJ whole genome shotgun (WGS) entry which is preliminary data.</text>
</comment>
<dbReference type="Proteomes" id="UP001175271">
    <property type="component" value="Unassembled WGS sequence"/>
</dbReference>
<keyword evidence="1 3" id="KW-0863">Zinc-finger</keyword>
<evidence type="ECO:0000256" key="3">
    <source>
        <dbReference type="PROSITE-ProRule" id="PRU00175"/>
    </source>
</evidence>
<keyword evidence="7" id="KW-1185">Reference proteome</keyword>
<dbReference type="PROSITE" id="PS50089">
    <property type="entry name" value="ZF_RING_2"/>
    <property type="match status" value="1"/>
</dbReference>
<name>A0AA39MAB4_9BILA</name>
<feature type="compositionally biased region" description="Basic and acidic residues" evidence="4">
    <location>
        <begin position="305"/>
        <end position="315"/>
    </location>
</feature>
<feature type="region of interest" description="Disordered" evidence="4">
    <location>
        <begin position="305"/>
        <end position="343"/>
    </location>
</feature>
<accession>A0AA39MAB4</accession>
<dbReference type="GO" id="GO:0008270">
    <property type="term" value="F:zinc ion binding"/>
    <property type="evidence" value="ECO:0007669"/>
    <property type="project" value="UniProtKB-KW"/>
</dbReference>
<evidence type="ECO:0000256" key="4">
    <source>
        <dbReference type="SAM" id="MobiDB-lite"/>
    </source>
</evidence>
<evidence type="ECO:0000313" key="7">
    <source>
        <dbReference type="Proteomes" id="UP001175271"/>
    </source>
</evidence>
<protein>
    <recommendedName>
        <fullName evidence="5">RING-type domain-containing protein</fullName>
    </recommendedName>
</protein>
<dbReference type="InterPro" id="IPR001841">
    <property type="entry name" value="Znf_RING"/>
</dbReference>
<organism evidence="6 7">
    <name type="scientific">Steinernema hermaphroditum</name>
    <dbReference type="NCBI Taxonomy" id="289476"/>
    <lineage>
        <taxon>Eukaryota</taxon>
        <taxon>Metazoa</taxon>
        <taxon>Ecdysozoa</taxon>
        <taxon>Nematoda</taxon>
        <taxon>Chromadorea</taxon>
        <taxon>Rhabditida</taxon>
        <taxon>Tylenchina</taxon>
        <taxon>Panagrolaimomorpha</taxon>
        <taxon>Strongyloidoidea</taxon>
        <taxon>Steinernematidae</taxon>
        <taxon>Steinernema</taxon>
    </lineage>
</organism>
<evidence type="ECO:0000256" key="1">
    <source>
        <dbReference type="ARBA" id="ARBA00022771"/>
    </source>
</evidence>
<evidence type="ECO:0000256" key="2">
    <source>
        <dbReference type="ARBA" id="ARBA00022833"/>
    </source>
</evidence>
<dbReference type="SUPFAM" id="SSF57850">
    <property type="entry name" value="RING/U-box"/>
    <property type="match status" value="1"/>
</dbReference>
<evidence type="ECO:0000313" key="6">
    <source>
        <dbReference type="EMBL" id="KAK0426349.1"/>
    </source>
</evidence>
<dbReference type="AlphaFoldDB" id="A0AA39MAB4"/>
<reference evidence="6" key="1">
    <citation type="submission" date="2023-06" db="EMBL/GenBank/DDBJ databases">
        <title>Genomic analysis of the entomopathogenic nematode Steinernema hermaphroditum.</title>
        <authorList>
            <person name="Schwarz E.M."/>
            <person name="Heppert J.K."/>
            <person name="Baniya A."/>
            <person name="Schwartz H.T."/>
            <person name="Tan C.-H."/>
            <person name="Antoshechkin I."/>
            <person name="Sternberg P.W."/>
            <person name="Goodrich-Blair H."/>
            <person name="Dillman A.R."/>
        </authorList>
    </citation>
    <scope>NUCLEOTIDE SEQUENCE</scope>
    <source>
        <strain evidence="6">PS9179</strain>
        <tissue evidence="6">Whole animal</tissue>
    </source>
</reference>
<dbReference type="EMBL" id="JAUCMV010000001">
    <property type="protein sequence ID" value="KAK0426349.1"/>
    <property type="molecule type" value="Genomic_DNA"/>
</dbReference>